<dbReference type="Proteomes" id="UP000561045">
    <property type="component" value="Unassembled WGS sequence"/>
</dbReference>
<reference evidence="1 2" key="1">
    <citation type="submission" date="2020-08" db="EMBL/GenBank/DDBJ databases">
        <title>Genomic Encyclopedia of Type Strains, Phase IV (KMG-IV): sequencing the most valuable type-strain genomes for metagenomic binning, comparative biology and taxonomic classification.</title>
        <authorList>
            <person name="Goeker M."/>
        </authorList>
    </citation>
    <scope>NUCLEOTIDE SEQUENCE [LARGE SCALE GENOMIC DNA]</scope>
    <source>
        <strain evidence="1 2">DSM 106739</strain>
    </source>
</reference>
<keyword evidence="2" id="KW-1185">Reference proteome</keyword>
<gene>
    <name evidence="1" type="ORF">GGR36_002682</name>
</gene>
<proteinExistence type="predicted"/>
<protein>
    <submittedName>
        <fullName evidence="1">Uncharacterized protein</fullName>
    </submittedName>
</protein>
<accession>A0A840BRB5</accession>
<evidence type="ECO:0000313" key="2">
    <source>
        <dbReference type="Proteomes" id="UP000561045"/>
    </source>
</evidence>
<organism evidence="1 2">
    <name type="scientific">Niveibacterium umoris</name>
    <dbReference type="NCBI Taxonomy" id="1193620"/>
    <lineage>
        <taxon>Bacteria</taxon>
        <taxon>Pseudomonadati</taxon>
        <taxon>Pseudomonadota</taxon>
        <taxon>Betaproteobacteria</taxon>
        <taxon>Rhodocyclales</taxon>
        <taxon>Rhodocyclaceae</taxon>
        <taxon>Niveibacterium</taxon>
    </lineage>
</organism>
<comment type="caution">
    <text evidence="1">The sequence shown here is derived from an EMBL/GenBank/DDBJ whole genome shotgun (WGS) entry which is preliminary data.</text>
</comment>
<evidence type="ECO:0000313" key="1">
    <source>
        <dbReference type="EMBL" id="MBB4013336.1"/>
    </source>
</evidence>
<name>A0A840BRB5_9RHOO</name>
<sequence length="48" mass="5332">MVVFPDPISPTKTIFLTVFARQKMKEEPMITGPSLNITKPARALQCAN</sequence>
<dbReference type="AlphaFoldDB" id="A0A840BRB5"/>
<dbReference type="EMBL" id="JACIET010000002">
    <property type="protein sequence ID" value="MBB4013336.1"/>
    <property type="molecule type" value="Genomic_DNA"/>
</dbReference>